<feature type="domain" description="Transposase IS116/IS110/IS902 C-terminal" evidence="2">
    <location>
        <begin position="254"/>
        <end position="339"/>
    </location>
</feature>
<sequence length="420" mass="46494">MERQVARCAGLDVHKDEIVACARISDPGGPGRVELHTFGTTTRELLALRDWLTGLGVTRVGMESTGVFWKAPFHILEDAVAECWLLNARHLRNVPGRKTDAADAAWIAELVEYGLVRPSFVPPQPIRELRDLTRYRRAQIDERTREAQRLDKVLQDAGIKLSSVASDVLGKSGRAILDALVAGTTDPVVLAELAKGQLRKKIPALQEALTAFFTGHHAIIIGEILSKLDYLDEAIDRLSTEIDRVIAPFADEVALLDTIPGVDRRMAECLIAEIGVDMTVFGSAERLASWAGRCPGQHESAGKSKGGRTRKGSKWLRIYLHDAARAASRTKNSYLNAQYHRIKARRGPAKARVAVEHSILVAAFHMLDRGEPYHDLGADYFTRRRDPNRHAQRLISQLDALGYDAVITRRTDQPTDTKAA</sequence>
<dbReference type="PANTHER" id="PTHR33055">
    <property type="entry name" value="TRANSPOSASE FOR INSERTION SEQUENCE ELEMENT IS1111A"/>
    <property type="match status" value="1"/>
</dbReference>
<dbReference type="InterPro" id="IPR003346">
    <property type="entry name" value="Transposase_20"/>
</dbReference>
<dbReference type="GO" id="GO:0006313">
    <property type="term" value="P:DNA transposition"/>
    <property type="evidence" value="ECO:0007669"/>
    <property type="project" value="InterPro"/>
</dbReference>
<gene>
    <name evidence="3" type="ordered locus">Francci3_1959</name>
</gene>
<keyword evidence="4" id="KW-1185">Reference proteome</keyword>
<dbReference type="Pfam" id="PF01548">
    <property type="entry name" value="DEDD_Tnp_IS110"/>
    <property type="match status" value="1"/>
</dbReference>
<evidence type="ECO:0000259" key="2">
    <source>
        <dbReference type="Pfam" id="PF02371"/>
    </source>
</evidence>
<organism evidence="3 4">
    <name type="scientific">Frankia casuarinae (strain DSM 45818 / CECT 9043 / HFP020203 / CcI3)</name>
    <dbReference type="NCBI Taxonomy" id="106370"/>
    <lineage>
        <taxon>Bacteria</taxon>
        <taxon>Bacillati</taxon>
        <taxon>Actinomycetota</taxon>
        <taxon>Actinomycetes</taxon>
        <taxon>Frankiales</taxon>
        <taxon>Frankiaceae</taxon>
        <taxon>Frankia</taxon>
    </lineage>
</organism>
<dbReference type="KEGG" id="fra:Francci3_1959"/>
<dbReference type="PhylomeDB" id="Q2JBK8"/>
<dbReference type="InterPro" id="IPR047650">
    <property type="entry name" value="Transpos_IS110"/>
</dbReference>
<dbReference type="OrthoDB" id="9815354at2"/>
<dbReference type="GO" id="GO:0003677">
    <property type="term" value="F:DNA binding"/>
    <property type="evidence" value="ECO:0007669"/>
    <property type="project" value="InterPro"/>
</dbReference>
<feature type="domain" description="Transposase IS110-like N-terminal" evidence="1">
    <location>
        <begin position="9"/>
        <end position="156"/>
    </location>
</feature>
<dbReference type="NCBIfam" id="NF033542">
    <property type="entry name" value="transpos_IS110"/>
    <property type="match status" value="1"/>
</dbReference>
<reference evidence="3 4" key="1">
    <citation type="journal article" date="2007" name="Genome Res.">
        <title>Genome characteristics of facultatively symbiotic Frankia sp. strains reflect host range and host plant biogeography.</title>
        <authorList>
            <person name="Normand P."/>
            <person name="Lapierre P."/>
            <person name="Tisa L.S."/>
            <person name="Gogarten J.P."/>
            <person name="Alloisio N."/>
            <person name="Bagnarol E."/>
            <person name="Bassi C.A."/>
            <person name="Berry A.M."/>
            <person name="Bickhart D.M."/>
            <person name="Choisne N."/>
            <person name="Couloux A."/>
            <person name="Cournoyer B."/>
            <person name="Cruveiller S."/>
            <person name="Daubin V."/>
            <person name="Demange N."/>
            <person name="Francino M.P."/>
            <person name="Goltsman E."/>
            <person name="Huang Y."/>
            <person name="Kopp O.R."/>
            <person name="Labarre L."/>
            <person name="Lapidus A."/>
            <person name="Lavire C."/>
            <person name="Marechal J."/>
            <person name="Martinez M."/>
            <person name="Mastronunzio J.E."/>
            <person name="Mullin B.C."/>
            <person name="Niemann J."/>
            <person name="Pujic P."/>
            <person name="Rawnsley T."/>
            <person name="Rouy Z."/>
            <person name="Schenowitz C."/>
            <person name="Sellstedt A."/>
            <person name="Tavares F."/>
            <person name="Tomkins J.P."/>
            <person name="Vallenet D."/>
            <person name="Valverde C."/>
            <person name="Wall L.G."/>
            <person name="Wang Y."/>
            <person name="Medigue C."/>
            <person name="Benson D.R."/>
        </authorList>
    </citation>
    <scope>NUCLEOTIDE SEQUENCE [LARGE SCALE GENOMIC DNA]</scope>
    <source>
        <strain evidence="4">DSM 45818 / CECT 9043 / CcI3</strain>
    </source>
</reference>
<evidence type="ECO:0000259" key="1">
    <source>
        <dbReference type="Pfam" id="PF01548"/>
    </source>
</evidence>
<protein>
    <submittedName>
        <fullName evidence="3">Transposase IS116/IS110/IS902</fullName>
    </submittedName>
</protein>
<dbReference type="Pfam" id="PF02371">
    <property type="entry name" value="Transposase_20"/>
    <property type="match status" value="1"/>
</dbReference>
<dbReference type="EMBL" id="CP000249">
    <property type="protein sequence ID" value="ABD11334.1"/>
    <property type="molecule type" value="Genomic_DNA"/>
</dbReference>
<proteinExistence type="predicted"/>
<dbReference type="eggNOG" id="COG3547">
    <property type="taxonomic scope" value="Bacteria"/>
</dbReference>
<dbReference type="Proteomes" id="UP000001937">
    <property type="component" value="Chromosome"/>
</dbReference>
<dbReference type="AlphaFoldDB" id="Q2JBK8"/>
<evidence type="ECO:0000313" key="4">
    <source>
        <dbReference type="Proteomes" id="UP000001937"/>
    </source>
</evidence>
<dbReference type="RefSeq" id="WP_011436393.1">
    <property type="nucleotide sequence ID" value="NC_007777.1"/>
</dbReference>
<name>Q2JBK8_FRACC</name>
<dbReference type="PANTHER" id="PTHR33055:SF15">
    <property type="entry name" value="TRANSPOSASE-RELATED"/>
    <property type="match status" value="1"/>
</dbReference>
<evidence type="ECO:0000313" key="3">
    <source>
        <dbReference type="EMBL" id="ABD11334.1"/>
    </source>
</evidence>
<dbReference type="HOGENOM" id="CLU_036902_11_0_11"/>
<accession>Q2JBK8</accession>
<dbReference type="GO" id="GO:0004803">
    <property type="term" value="F:transposase activity"/>
    <property type="evidence" value="ECO:0007669"/>
    <property type="project" value="InterPro"/>
</dbReference>
<dbReference type="InterPro" id="IPR002525">
    <property type="entry name" value="Transp_IS110-like_N"/>
</dbReference>